<sequence length="24" mass="2703">QAVINAVKSFVARENELPAIRDFD</sequence>
<reference evidence="1" key="1">
    <citation type="submission" date="2021-06" db="EMBL/GenBank/DDBJ databases">
        <authorList>
            <person name="Hodson N. C."/>
            <person name="Mongue J. A."/>
            <person name="Jaron S. K."/>
        </authorList>
    </citation>
    <scope>NUCLEOTIDE SEQUENCE</scope>
</reference>
<proteinExistence type="predicted"/>
<dbReference type="Proteomes" id="UP000708208">
    <property type="component" value="Unassembled WGS sequence"/>
</dbReference>
<keyword evidence="2" id="KW-1185">Reference proteome</keyword>
<protein>
    <submittedName>
        <fullName evidence="1">Uncharacterized protein</fullName>
    </submittedName>
</protein>
<evidence type="ECO:0000313" key="2">
    <source>
        <dbReference type="Proteomes" id="UP000708208"/>
    </source>
</evidence>
<comment type="caution">
    <text evidence="1">The sequence shown here is derived from an EMBL/GenBank/DDBJ whole genome shotgun (WGS) entry which is preliminary data.</text>
</comment>
<evidence type="ECO:0000313" key="1">
    <source>
        <dbReference type="EMBL" id="CAG7716868.1"/>
    </source>
</evidence>
<dbReference type="EMBL" id="CAJVCH010041778">
    <property type="protein sequence ID" value="CAG7716868.1"/>
    <property type="molecule type" value="Genomic_DNA"/>
</dbReference>
<dbReference type="AlphaFoldDB" id="A0A8J2NP65"/>
<accession>A0A8J2NP65</accession>
<gene>
    <name evidence="1" type="ORF">AFUS01_LOCUS6354</name>
</gene>
<feature type="non-terminal residue" evidence="1">
    <location>
        <position position="1"/>
    </location>
</feature>
<organism evidence="1 2">
    <name type="scientific">Allacma fusca</name>
    <dbReference type="NCBI Taxonomy" id="39272"/>
    <lineage>
        <taxon>Eukaryota</taxon>
        <taxon>Metazoa</taxon>
        <taxon>Ecdysozoa</taxon>
        <taxon>Arthropoda</taxon>
        <taxon>Hexapoda</taxon>
        <taxon>Collembola</taxon>
        <taxon>Symphypleona</taxon>
        <taxon>Sminthuridae</taxon>
        <taxon>Allacma</taxon>
    </lineage>
</organism>
<name>A0A8J2NP65_9HEXA</name>